<gene>
    <name evidence="7" type="ORF">METZ01_LOCUS174785</name>
</gene>
<evidence type="ECO:0000256" key="6">
    <source>
        <dbReference type="SAM" id="Phobius"/>
    </source>
</evidence>
<evidence type="ECO:0008006" key="8">
    <source>
        <dbReference type="Google" id="ProtNLM"/>
    </source>
</evidence>
<feature type="transmembrane region" description="Helical" evidence="6">
    <location>
        <begin position="21"/>
        <end position="47"/>
    </location>
</feature>
<feature type="transmembrane region" description="Helical" evidence="6">
    <location>
        <begin position="53"/>
        <end position="78"/>
    </location>
</feature>
<organism evidence="7">
    <name type="scientific">marine metagenome</name>
    <dbReference type="NCBI Taxonomy" id="408172"/>
    <lineage>
        <taxon>unclassified sequences</taxon>
        <taxon>metagenomes</taxon>
        <taxon>ecological metagenomes</taxon>
    </lineage>
</organism>
<keyword evidence="5 6" id="KW-0472">Membrane</keyword>
<feature type="transmembrane region" description="Helical" evidence="6">
    <location>
        <begin position="295"/>
        <end position="320"/>
    </location>
</feature>
<name>A0A382C883_9ZZZZ</name>
<dbReference type="NCBIfam" id="TIGR00374">
    <property type="entry name" value="flippase-like domain"/>
    <property type="match status" value="1"/>
</dbReference>
<comment type="subcellular location">
    <subcellularLocation>
        <location evidence="1">Cell membrane</location>
        <topology evidence="1">Multi-pass membrane protein</topology>
    </subcellularLocation>
</comment>
<feature type="transmembrane region" description="Helical" evidence="6">
    <location>
        <begin position="220"/>
        <end position="242"/>
    </location>
</feature>
<dbReference type="InterPro" id="IPR022791">
    <property type="entry name" value="L-PG_synthase/AglD"/>
</dbReference>
<evidence type="ECO:0000313" key="7">
    <source>
        <dbReference type="EMBL" id="SVB21931.1"/>
    </source>
</evidence>
<dbReference type="AlphaFoldDB" id="A0A382C883"/>
<evidence type="ECO:0000256" key="4">
    <source>
        <dbReference type="ARBA" id="ARBA00022989"/>
    </source>
</evidence>
<feature type="transmembrane region" description="Helical" evidence="6">
    <location>
        <begin position="136"/>
        <end position="155"/>
    </location>
</feature>
<sequence>MSREAGADHEPRSVLRNFSDLVAKLLVSGGLLYWLLSGFDLAAFGSILQHTHILLFVLAAGFFALSNVLGAFQWYLLLRGQALGVSLRQAVVLYWVGVFFNNVLLGNIGGDAIRIYDVRRLTGETSRAAAATFMDRFVGLFSTCCLALGACVLVAEVRRPGLVTMLVSVWSGLVVLLALGLSRRLGSQVERVLRRLPARVSGILGELRSNFFVYRHKAPLLVGVWLVSLGVQFSRILVYWTAGAAVGLEVGLRFFIGFQPVAAIAAALPISVGGLGVREGVLVELFGGIGVEESLAFATSILGYGAGILASLLGGILFIVRRIHPVDTPQQT</sequence>
<dbReference type="GO" id="GO:0005886">
    <property type="term" value="C:plasma membrane"/>
    <property type="evidence" value="ECO:0007669"/>
    <property type="project" value="UniProtKB-SubCell"/>
</dbReference>
<keyword evidence="3 6" id="KW-0812">Transmembrane</keyword>
<feature type="transmembrane region" description="Helical" evidence="6">
    <location>
        <begin position="90"/>
        <end position="116"/>
    </location>
</feature>
<keyword evidence="2" id="KW-1003">Cell membrane</keyword>
<evidence type="ECO:0000256" key="5">
    <source>
        <dbReference type="ARBA" id="ARBA00023136"/>
    </source>
</evidence>
<dbReference type="EMBL" id="UINC01033136">
    <property type="protein sequence ID" value="SVB21931.1"/>
    <property type="molecule type" value="Genomic_DNA"/>
</dbReference>
<dbReference type="PANTHER" id="PTHR40277:SF1">
    <property type="entry name" value="BLL5419 PROTEIN"/>
    <property type="match status" value="1"/>
</dbReference>
<feature type="transmembrane region" description="Helical" evidence="6">
    <location>
        <begin position="254"/>
        <end position="275"/>
    </location>
</feature>
<reference evidence="7" key="1">
    <citation type="submission" date="2018-05" db="EMBL/GenBank/DDBJ databases">
        <authorList>
            <person name="Lanie J.A."/>
            <person name="Ng W.-L."/>
            <person name="Kazmierczak K.M."/>
            <person name="Andrzejewski T.M."/>
            <person name="Davidsen T.M."/>
            <person name="Wayne K.J."/>
            <person name="Tettelin H."/>
            <person name="Glass J.I."/>
            <person name="Rusch D."/>
            <person name="Podicherti R."/>
            <person name="Tsui H.-C.T."/>
            <person name="Winkler M.E."/>
        </authorList>
    </citation>
    <scope>NUCLEOTIDE SEQUENCE</scope>
</reference>
<evidence type="ECO:0000256" key="1">
    <source>
        <dbReference type="ARBA" id="ARBA00004651"/>
    </source>
</evidence>
<evidence type="ECO:0000256" key="2">
    <source>
        <dbReference type="ARBA" id="ARBA00022475"/>
    </source>
</evidence>
<dbReference type="PANTHER" id="PTHR40277">
    <property type="entry name" value="BLL5419 PROTEIN"/>
    <property type="match status" value="1"/>
</dbReference>
<evidence type="ECO:0000256" key="3">
    <source>
        <dbReference type="ARBA" id="ARBA00022692"/>
    </source>
</evidence>
<dbReference type="Pfam" id="PF03706">
    <property type="entry name" value="LPG_synthase_TM"/>
    <property type="match status" value="1"/>
</dbReference>
<accession>A0A382C883</accession>
<keyword evidence="4 6" id="KW-1133">Transmembrane helix</keyword>
<feature type="transmembrane region" description="Helical" evidence="6">
    <location>
        <begin position="162"/>
        <end position="181"/>
    </location>
</feature>
<proteinExistence type="predicted"/>
<protein>
    <recommendedName>
        <fullName evidence="8">Flippase-like domain-containing protein</fullName>
    </recommendedName>
</protein>